<evidence type="ECO:0000313" key="4">
    <source>
        <dbReference type="EMBL" id="KAG2947592.1"/>
    </source>
</evidence>
<dbReference type="AlphaFoldDB" id="A0A8T1L3H3"/>
<dbReference type="EMBL" id="RCML01000131">
    <property type="protein sequence ID" value="KAG2989598.1"/>
    <property type="molecule type" value="Genomic_DNA"/>
</dbReference>
<sequence>MYRLKEIIQSFKNRDLPDIGNLFSEELKFDVEDRVTSYFHLANEIITHKENSQKRTKYRSGEAKPCVTKLYAMVNNLALEPQKEIRAVKRMTSKLAKPGKGFSTKGSAKVFGKKPAIAVGVIIGGKRSANTQPKESAQRKISRPPHPKHCFHCEGEHEFDNYPTTTEADKAAIREKEKRNISLEANLGTSKGNAARLCRIRECLSEGGTVLLEGVLNVLLCADSGATVSCMSERVFKELKKVRL</sequence>
<reference evidence="4" key="1">
    <citation type="submission" date="2018-10" db="EMBL/GenBank/DDBJ databases">
        <title>Effector identification in a new, highly contiguous assembly of the strawberry crown rot pathogen Phytophthora cactorum.</title>
        <authorList>
            <person name="Armitage A.D."/>
            <person name="Nellist C.F."/>
            <person name="Bates H."/>
            <person name="Vickerstaff R.J."/>
            <person name="Harrison R.J."/>
        </authorList>
    </citation>
    <scope>NUCLEOTIDE SEQUENCE</scope>
    <source>
        <strain evidence="2">15-7</strain>
        <strain evidence="3">4032</strain>
        <strain evidence="4">4040</strain>
        <strain evidence="5">P415</strain>
    </source>
</reference>
<organism evidence="4 6">
    <name type="scientific">Phytophthora cactorum</name>
    <dbReference type="NCBI Taxonomy" id="29920"/>
    <lineage>
        <taxon>Eukaryota</taxon>
        <taxon>Sar</taxon>
        <taxon>Stramenopiles</taxon>
        <taxon>Oomycota</taxon>
        <taxon>Peronosporomycetes</taxon>
        <taxon>Peronosporales</taxon>
        <taxon>Peronosporaceae</taxon>
        <taxon>Phytophthora</taxon>
    </lineage>
</organism>
<dbReference type="EMBL" id="RCMI01000339">
    <property type="protein sequence ID" value="KAG2916465.1"/>
    <property type="molecule type" value="Genomic_DNA"/>
</dbReference>
<gene>
    <name evidence="2" type="ORF">PC113_g12166</name>
    <name evidence="3" type="ORF">PC115_g11047</name>
    <name evidence="4" type="ORF">PC117_g6705</name>
    <name evidence="5" type="ORF">PC118_g6072</name>
</gene>
<dbReference type="EMBL" id="RCMK01000129">
    <property type="protein sequence ID" value="KAG2947592.1"/>
    <property type="molecule type" value="Genomic_DNA"/>
</dbReference>
<accession>A0A8T1L3H3</accession>
<feature type="region of interest" description="Disordered" evidence="1">
    <location>
        <begin position="128"/>
        <end position="147"/>
    </location>
</feature>
<dbReference type="Proteomes" id="UP000697107">
    <property type="component" value="Unassembled WGS sequence"/>
</dbReference>
<evidence type="ECO:0000313" key="6">
    <source>
        <dbReference type="Proteomes" id="UP000736787"/>
    </source>
</evidence>
<comment type="caution">
    <text evidence="4">The sequence shown here is derived from an EMBL/GenBank/DDBJ whole genome shotgun (WGS) entry which is preliminary data.</text>
</comment>
<evidence type="ECO:0000313" key="5">
    <source>
        <dbReference type="EMBL" id="KAG2989598.1"/>
    </source>
</evidence>
<evidence type="ECO:0000313" key="2">
    <source>
        <dbReference type="EMBL" id="KAG2855755.1"/>
    </source>
</evidence>
<dbReference type="Proteomes" id="UP000735874">
    <property type="component" value="Unassembled WGS sequence"/>
</dbReference>
<protein>
    <submittedName>
        <fullName evidence="4">Uncharacterized protein</fullName>
    </submittedName>
</protein>
<dbReference type="VEuPathDB" id="FungiDB:PC110_g16285"/>
<proteinExistence type="predicted"/>
<dbReference type="VEuPathDB" id="FungiDB:PC110_g16284"/>
<evidence type="ECO:0000313" key="3">
    <source>
        <dbReference type="EMBL" id="KAG2916465.1"/>
    </source>
</evidence>
<dbReference type="Proteomes" id="UP000736787">
    <property type="component" value="Unassembled WGS sequence"/>
</dbReference>
<evidence type="ECO:0000256" key="1">
    <source>
        <dbReference type="SAM" id="MobiDB-lite"/>
    </source>
</evidence>
<dbReference type="Proteomes" id="UP000774804">
    <property type="component" value="Unassembled WGS sequence"/>
</dbReference>
<dbReference type="EMBL" id="RCMG01000362">
    <property type="protein sequence ID" value="KAG2855755.1"/>
    <property type="molecule type" value="Genomic_DNA"/>
</dbReference>
<name>A0A8T1L3H3_9STRA</name>